<evidence type="ECO:0000313" key="1">
    <source>
        <dbReference type="EMBL" id="QAT62012.1"/>
    </source>
</evidence>
<sequence>MNREIGSEFWLIEIPNDYAKGSPDWINMWGNSVLTSSGRGAISLMLKGIENNVISKTALLPAYICESIIMPFIKEGYVCYFYDVDNNLKPNTESINIFLKKKIGVFLHLGYFGFPTNINLRNYIIYLKKKGTIIVEDLTHTLFSKYERYIENDYYIASLRKWTGLPSGGFLASKHNNVQNHLDVQTGFSNIRERALLLKGDYIKFKKPKLKQKFLDMFDKAENILNDDVMSYLIDNVSHSLINELDTSELIKKRRKNFIFLSNTLKEVEGIKPVFKKIPDAICPLFFPVYIEKGRKKFKDFLISKSIYCPIHWSIPRQINISNYLLSKKIYNSILSIPCDQRYDVEDMRRIVDVINIYKETE</sequence>
<organism evidence="1 2">
    <name type="scientific">Acidilutibacter cellobiosedens</name>
    <dbReference type="NCBI Taxonomy" id="2507161"/>
    <lineage>
        <taxon>Bacteria</taxon>
        <taxon>Bacillati</taxon>
        <taxon>Bacillota</taxon>
        <taxon>Tissierellia</taxon>
        <taxon>Tissierellales</taxon>
        <taxon>Acidilutibacteraceae</taxon>
        <taxon>Acidilutibacter</taxon>
    </lineage>
</organism>
<dbReference type="RefSeq" id="WP_114218875.1">
    <property type="nucleotide sequence ID" value="NZ_CP035282.1"/>
</dbReference>
<dbReference type="InterPro" id="IPR015424">
    <property type="entry name" value="PyrdxlP-dep_Trfase"/>
</dbReference>
<name>A0A410QD90_9FIRM</name>
<proteinExistence type="predicted"/>
<gene>
    <name evidence="1" type="ORF">EQM13_10650</name>
</gene>
<dbReference type="EMBL" id="CP035282">
    <property type="protein sequence ID" value="QAT62012.1"/>
    <property type="molecule type" value="Genomic_DNA"/>
</dbReference>
<keyword evidence="2" id="KW-1185">Reference proteome</keyword>
<protein>
    <recommendedName>
        <fullName evidence="3">dTDP-4-amino-4,6-dideoxygalactose transaminase</fullName>
    </recommendedName>
</protein>
<dbReference type="GO" id="GO:0003824">
    <property type="term" value="F:catalytic activity"/>
    <property type="evidence" value="ECO:0007669"/>
    <property type="project" value="UniProtKB-ARBA"/>
</dbReference>
<dbReference type="InterPro" id="IPR015422">
    <property type="entry name" value="PyrdxlP-dep_Trfase_small"/>
</dbReference>
<dbReference type="InterPro" id="IPR015421">
    <property type="entry name" value="PyrdxlP-dep_Trfase_major"/>
</dbReference>
<dbReference type="SUPFAM" id="SSF53383">
    <property type="entry name" value="PLP-dependent transferases"/>
    <property type="match status" value="1"/>
</dbReference>
<dbReference type="AlphaFoldDB" id="A0A410QD90"/>
<accession>A0A410QD90</accession>
<dbReference type="Proteomes" id="UP000287969">
    <property type="component" value="Chromosome"/>
</dbReference>
<dbReference type="KEGG" id="spoa:EQM13_10650"/>
<dbReference type="Gene3D" id="3.90.1150.10">
    <property type="entry name" value="Aspartate Aminotransferase, domain 1"/>
    <property type="match status" value="1"/>
</dbReference>
<dbReference type="OrthoDB" id="8955051at2"/>
<reference evidence="2" key="1">
    <citation type="submission" date="2019-01" db="EMBL/GenBank/DDBJ databases">
        <title>Draft genomes of a novel of Sporanaerobacter strains.</title>
        <authorList>
            <person name="Ma S."/>
        </authorList>
    </citation>
    <scope>NUCLEOTIDE SEQUENCE [LARGE SCALE GENOMIC DNA]</scope>
    <source>
        <strain evidence="2">NJN-17</strain>
    </source>
</reference>
<evidence type="ECO:0000313" key="2">
    <source>
        <dbReference type="Proteomes" id="UP000287969"/>
    </source>
</evidence>
<dbReference type="Gene3D" id="3.40.640.10">
    <property type="entry name" value="Type I PLP-dependent aspartate aminotransferase-like (Major domain)"/>
    <property type="match status" value="1"/>
</dbReference>
<evidence type="ECO:0008006" key="3">
    <source>
        <dbReference type="Google" id="ProtNLM"/>
    </source>
</evidence>